<evidence type="ECO:0000256" key="4">
    <source>
        <dbReference type="ARBA" id="ARBA00022989"/>
    </source>
</evidence>
<keyword evidence="3 6" id="KW-0812">Transmembrane</keyword>
<feature type="transmembrane region" description="Helical" evidence="6">
    <location>
        <begin position="178"/>
        <end position="198"/>
    </location>
</feature>
<comment type="caution">
    <text evidence="7">The sequence shown here is derived from an EMBL/GenBank/DDBJ whole genome shotgun (WGS) entry which is preliminary data.</text>
</comment>
<keyword evidence="5 6" id="KW-0472">Membrane</keyword>
<evidence type="ECO:0000256" key="2">
    <source>
        <dbReference type="ARBA" id="ARBA00022475"/>
    </source>
</evidence>
<evidence type="ECO:0000256" key="1">
    <source>
        <dbReference type="ARBA" id="ARBA00004651"/>
    </source>
</evidence>
<comment type="subcellular location">
    <subcellularLocation>
        <location evidence="1">Cell membrane</location>
        <topology evidence="1">Multi-pass membrane protein</topology>
    </subcellularLocation>
</comment>
<reference evidence="7" key="2">
    <citation type="submission" date="2023-01" db="EMBL/GenBank/DDBJ databases">
        <title>Draft genome sequence of Sulfitobacter pacificus strain NBRC 109915.</title>
        <authorList>
            <person name="Sun Q."/>
            <person name="Mori K."/>
        </authorList>
    </citation>
    <scope>NUCLEOTIDE SEQUENCE</scope>
    <source>
        <strain evidence="7">NBRC 109915</strain>
    </source>
</reference>
<dbReference type="PANTHER" id="PTHR30086">
    <property type="entry name" value="ARGININE EXPORTER PROTEIN ARGO"/>
    <property type="match status" value="1"/>
</dbReference>
<evidence type="ECO:0000313" key="7">
    <source>
        <dbReference type="EMBL" id="GLQ27911.1"/>
    </source>
</evidence>
<keyword evidence="2" id="KW-1003">Cell membrane</keyword>
<dbReference type="Proteomes" id="UP001161388">
    <property type="component" value="Unassembled WGS sequence"/>
</dbReference>
<sequence>MDYLLFVAFLTTTLFFVATPGPSVAFASAQAIKYGQRAMFVTVAGDALGTVVHIAVAVSSLTALMALSALVLPFLQVAGGVFILFMAYHSFRDAGSQSKAGGQTTGKASFWAGFFACVTNPKAIVFFVALFPAFISPDHNVIVQSIVYGAIFVIMDALSIVGYAMLAMHTVRRTTSRWMNVDVLSGIGLAGVGIAMVIKGLRAVPSN</sequence>
<keyword evidence="4 6" id="KW-1133">Transmembrane helix</keyword>
<dbReference type="InterPro" id="IPR001123">
    <property type="entry name" value="LeuE-type"/>
</dbReference>
<accession>A0ABQ5VLQ6</accession>
<proteinExistence type="predicted"/>
<evidence type="ECO:0000256" key="6">
    <source>
        <dbReference type="SAM" id="Phobius"/>
    </source>
</evidence>
<name>A0ABQ5VLQ6_9RHOB</name>
<feature type="transmembrane region" description="Helical" evidence="6">
    <location>
        <begin position="63"/>
        <end position="88"/>
    </location>
</feature>
<evidence type="ECO:0000256" key="5">
    <source>
        <dbReference type="ARBA" id="ARBA00023136"/>
    </source>
</evidence>
<evidence type="ECO:0000313" key="8">
    <source>
        <dbReference type="Proteomes" id="UP001161388"/>
    </source>
</evidence>
<feature type="transmembrane region" description="Helical" evidence="6">
    <location>
        <begin position="141"/>
        <end position="166"/>
    </location>
</feature>
<feature type="transmembrane region" description="Helical" evidence="6">
    <location>
        <begin position="109"/>
        <end position="135"/>
    </location>
</feature>
<organism evidence="7 8">
    <name type="scientific">Sulfitobacter pacificus</name>
    <dbReference type="NCBI Taxonomy" id="1499314"/>
    <lineage>
        <taxon>Bacteria</taxon>
        <taxon>Pseudomonadati</taxon>
        <taxon>Pseudomonadota</taxon>
        <taxon>Alphaproteobacteria</taxon>
        <taxon>Rhodobacterales</taxon>
        <taxon>Roseobacteraceae</taxon>
        <taxon>Sulfitobacter</taxon>
    </lineage>
</organism>
<dbReference type="RefSeq" id="WP_284374264.1">
    <property type="nucleotide sequence ID" value="NZ_BSNL01000001.1"/>
</dbReference>
<reference evidence="7" key="1">
    <citation type="journal article" date="2014" name="Int. J. Syst. Evol. Microbiol.">
        <title>Complete genome of a new Firmicutes species belonging to the dominant human colonic microbiota ('Ruminococcus bicirculans') reveals two chromosomes and a selective capacity to utilize plant glucans.</title>
        <authorList>
            <consortium name="NISC Comparative Sequencing Program"/>
            <person name="Wegmann U."/>
            <person name="Louis P."/>
            <person name="Goesmann A."/>
            <person name="Henrissat B."/>
            <person name="Duncan S.H."/>
            <person name="Flint H.J."/>
        </authorList>
    </citation>
    <scope>NUCLEOTIDE SEQUENCE</scope>
    <source>
        <strain evidence="7">NBRC 109915</strain>
    </source>
</reference>
<dbReference type="EMBL" id="BSNL01000001">
    <property type="protein sequence ID" value="GLQ27911.1"/>
    <property type="molecule type" value="Genomic_DNA"/>
</dbReference>
<gene>
    <name evidence="7" type="primary">rhtB_2</name>
    <name evidence="7" type="ORF">GCM10007927_27140</name>
</gene>
<evidence type="ECO:0000256" key="3">
    <source>
        <dbReference type="ARBA" id="ARBA00022692"/>
    </source>
</evidence>
<protein>
    <submittedName>
        <fullName evidence="7">Homoserine/homoserine lactone efflux protein</fullName>
    </submittedName>
</protein>
<dbReference type="Pfam" id="PF01810">
    <property type="entry name" value="LysE"/>
    <property type="match status" value="1"/>
</dbReference>
<dbReference type="PANTHER" id="PTHR30086:SF20">
    <property type="entry name" value="ARGININE EXPORTER PROTEIN ARGO-RELATED"/>
    <property type="match status" value="1"/>
</dbReference>
<keyword evidence="8" id="KW-1185">Reference proteome</keyword>